<dbReference type="EnsemblPlants" id="HORVU.MOREX.r3.4HG0418360.1">
    <property type="protein sequence ID" value="HORVU.MOREX.r3.4HG0418360.1"/>
    <property type="gene ID" value="HORVU.MOREX.r3.4HG0418360"/>
</dbReference>
<dbReference type="RefSeq" id="XP_044983398.1">
    <property type="nucleotide sequence ID" value="XM_045127463.1"/>
</dbReference>
<evidence type="ECO:0000256" key="3">
    <source>
        <dbReference type="ARBA" id="ARBA00022912"/>
    </source>
</evidence>
<dbReference type="Gene3D" id="3.60.40.10">
    <property type="entry name" value="PPM-type phosphatase domain"/>
    <property type="match status" value="1"/>
</dbReference>
<gene>
    <name evidence="8" type="primary">LOC123450060</name>
</gene>
<comment type="catalytic activity">
    <reaction evidence="5">
        <text>O-phospho-L-threonyl-[protein] + H2O = L-threonyl-[protein] + phosphate</text>
        <dbReference type="Rhea" id="RHEA:47004"/>
        <dbReference type="Rhea" id="RHEA-COMP:11060"/>
        <dbReference type="Rhea" id="RHEA-COMP:11605"/>
        <dbReference type="ChEBI" id="CHEBI:15377"/>
        <dbReference type="ChEBI" id="CHEBI:30013"/>
        <dbReference type="ChEBI" id="CHEBI:43474"/>
        <dbReference type="ChEBI" id="CHEBI:61977"/>
        <dbReference type="EC" id="3.1.3.16"/>
    </reaction>
</comment>
<sequence length="585" mass="64341">MGNGITKNSGNTSASVVSSDQVPGDIHGNSFMYVPIAIAFNKSPMGTVLSSKTPFFSLFGAAINANQATSSSMPSFRLLNELMGPQSSGCTVKSSCSFAAAPLLQATPTRSSMYGRFFNSSGTASTIANQLAGRPFMSAMSSRRCNERPIDKFLDASASKLDFRVPHNKLLSEGPTEASVMDSSSNGNHHSPPSHNVQWTQGMAGEDRFQVALSEEHGWVFVGIYDGFIGPDATDYLFANLHVAVHHALKGVLWDNIQCNEPATTADHLFFLDGGNHSPEFDRKPAKRGRTEHREADNSATSGGNLPMHDEVLKALEQALRETEEAFFEAAEQGAADNPEIGLMGSCVLVMLMKGEDVYVMNVGDSRAMLVSRREPSRNNIHGKVVAQDLQQSKTKIMHSHDMGGLQSVQLNAEHNTSVEEEVKRIKGEHLDDRNAIIYGKVKGKLSVTRAFGAGYLKEPKWNNRLLASFKIDYIGEEPYINCIPSLCHHRIGPNDKFLVLSSDGLYQYFTNKEVVNMVEMFTAMFPEGNPAHHLVVELLLRAARKAGMDYDELLKIPHYERRMYHDDVSVIVISFKGGMWRSSV</sequence>
<dbReference type="SUPFAM" id="SSF81606">
    <property type="entry name" value="PP2C-like"/>
    <property type="match status" value="1"/>
</dbReference>
<evidence type="ECO:0000256" key="1">
    <source>
        <dbReference type="ARBA" id="ARBA00013081"/>
    </source>
</evidence>
<dbReference type="EC" id="3.1.3.16" evidence="1"/>
<reference evidence="8" key="2">
    <citation type="submission" date="2020-10" db="EMBL/GenBank/DDBJ databases">
        <authorList>
            <person name="Scholz U."/>
            <person name="Mascher M."/>
            <person name="Fiebig A."/>
        </authorList>
    </citation>
    <scope>NUCLEOTIDE SEQUENCE [LARGE SCALE GENOMIC DNA]</scope>
    <source>
        <strain evidence="8">cv. Morex</strain>
    </source>
</reference>
<dbReference type="PANTHER" id="PTHR13832:SF349">
    <property type="entry name" value="PROTEIN PHOSPHATASE 2C 31-RELATED"/>
    <property type="match status" value="1"/>
</dbReference>
<keyword evidence="3" id="KW-0904">Protein phosphatase</keyword>
<organism evidence="8 9">
    <name type="scientific">Hordeum vulgare subsp. vulgare</name>
    <name type="common">Domesticated barley</name>
    <dbReference type="NCBI Taxonomy" id="112509"/>
    <lineage>
        <taxon>Eukaryota</taxon>
        <taxon>Viridiplantae</taxon>
        <taxon>Streptophyta</taxon>
        <taxon>Embryophyta</taxon>
        <taxon>Tracheophyta</taxon>
        <taxon>Spermatophyta</taxon>
        <taxon>Magnoliopsida</taxon>
        <taxon>Liliopsida</taxon>
        <taxon>Poales</taxon>
        <taxon>Poaceae</taxon>
        <taxon>BOP clade</taxon>
        <taxon>Pooideae</taxon>
        <taxon>Triticodae</taxon>
        <taxon>Triticeae</taxon>
        <taxon>Hordeinae</taxon>
        <taxon>Hordeum</taxon>
    </lineage>
</organism>
<dbReference type="InterPro" id="IPR001932">
    <property type="entry name" value="PPM-type_phosphatase-like_dom"/>
</dbReference>
<evidence type="ECO:0000256" key="6">
    <source>
        <dbReference type="SAM" id="MobiDB-lite"/>
    </source>
</evidence>
<feature type="region of interest" description="Disordered" evidence="6">
    <location>
        <begin position="280"/>
        <end position="308"/>
    </location>
</feature>
<feature type="domain" description="PPM-type phosphatase" evidence="7">
    <location>
        <begin position="189"/>
        <end position="576"/>
    </location>
</feature>
<dbReference type="InterPro" id="IPR015655">
    <property type="entry name" value="PP2C"/>
</dbReference>
<feature type="compositionally biased region" description="Low complexity" evidence="6">
    <location>
        <begin position="183"/>
        <end position="195"/>
    </location>
</feature>
<reference evidence="9" key="1">
    <citation type="journal article" date="2012" name="Nature">
        <title>A physical, genetic and functional sequence assembly of the barley genome.</title>
        <authorList>
            <consortium name="The International Barley Genome Sequencing Consortium"/>
            <person name="Mayer K.F."/>
            <person name="Waugh R."/>
            <person name="Brown J.W."/>
            <person name="Schulman A."/>
            <person name="Langridge P."/>
            <person name="Platzer M."/>
            <person name="Fincher G.B."/>
            <person name="Muehlbauer G.J."/>
            <person name="Sato K."/>
            <person name="Close T.J."/>
            <person name="Wise R.P."/>
            <person name="Stein N."/>
        </authorList>
    </citation>
    <scope>NUCLEOTIDE SEQUENCE [LARGE SCALE GENOMIC DNA]</scope>
    <source>
        <strain evidence="9">cv. Morex</strain>
    </source>
</reference>
<dbReference type="Gramene" id="HORVU.MOREX.r3.4HG0418360.1">
    <property type="protein sequence ID" value="HORVU.MOREX.r3.4HG0418360.1"/>
    <property type="gene ID" value="HORVU.MOREX.r3.4HG0418360"/>
</dbReference>
<keyword evidence="2" id="KW-0378">Hydrolase</keyword>
<protein>
    <recommendedName>
        <fullName evidence="1">protein-serine/threonine phosphatase</fullName>
        <ecNumber evidence="1">3.1.3.16</ecNumber>
    </recommendedName>
</protein>
<dbReference type="InterPro" id="IPR036457">
    <property type="entry name" value="PPM-type-like_dom_sf"/>
</dbReference>
<dbReference type="PANTHER" id="PTHR13832">
    <property type="entry name" value="PROTEIN PHOSPHATASE 2C"/>
    <property type="match status" value="1"/>
</dbReference>
<evidence type="ECO:0000313" key="9">
    <source>
        <dbReference type="Proteomes" id="UP000011116"/>
    </source>
</evidence>
<evidence type="ECO:0000256" key="5">
    <source>
        <dbReference type="ARBA" id="ARBA00048336"/>
    </source>
</evidence>
<dbReference type="GO" id="GO:0004722">
    <property type="term" value="F:protein serine/threonine phosphatase activity"/>
    <property type="evidence" value="ECO:0000318"/>
    <property type="project" value="GO_Central"/>
</dbReference>
<name>A0A8I6YBP8_HORVV</name>
<feature type="region of interest" description="Disordered" evidence="6">
    <location>
        <begin position="174"/>
        <end position="195"/>
    </location>
</feature>
<reference evidence="8" key="3">
    <citation type="submission" date="2022-01" db="UniProtKB">
        <authorList>
            <consortium name="EnsemblPlants"/>
        </authorList>
    </citation>
    <scope>IDENTIFICATION</scope>
    <source>
        <strain evidence="8">subsp. vulgare</strain>
    </source>
</reference>
<comment type="catalytic activity">
    <reaction evidence="4">
        <text>O-phospho-L-seryl-[protein] + H2O = L-seryl-[protein] + phosphate</text>
        <dbReference type="Rhea" id="RHEA:20629"/>
        <dbReference type="Rhea" id="RHEA-COMP:9863"/>
        <dbReference type="Rhea" id="RHEA-COMP:11604"/>
        <dbReference type="ChEBI" id="CHEBI:15377"/>
        <dbReference type="ChEBI" id="CHEBI:29999"/>
        <dbReference type="ChEBI" id="CHEBI:43474"/>
        <dbReference type="ChEBI" id="CHEBI:83421"/>
        <dbReference type="EC" id="3.1.3.16"/>
    </reaction>
</comment>
<dbReference type="CDD" id="cd00143">
    <property type="entry name" value="PP2Cc"/>
    <property type="match status" value="1"/>
</dbReference>
<dbReference type="PROSITE" id="PS51746">
    <property type="entry name" value="PPM_2"/>
    <property type="match status" value="1"/>
</dbReference>
<evidence type="ECO:0000256" key="4">
    <source>
        <dbReference type="ARBA" id="ARBA00047761"/>
    </source>
</evidence>
<dbReference type="GO" id="GO:0007165">
    <property type="term" value="P:signal transduction"/>
    <property type="evidence" value="ECO:0000318"/>
    <property type="project" value="GO_Central"/>
</dbReference>
<accession>A0A8I6YBP8</accession>
<dbReference type="Proteomes" id="UP000011116">
    <property type="component" value="Chromosome 4H"/>
</dbReference>
<dbReference type="GeneID" id="123450060"/>
<dbReference type="AlphaFoldDB" id="A0A8I6YBP8"/>
<keyword evidence="9" id="KW-1185">Reference proteome</keyword>
<dbReference type="SMR" id="A0A8I6YBP8"/>
<proteinExistence type="predicted"/>
<dbReference type="Pfam" id="PF00481">
    <property type="entry name" value="PP2C"/>
    <property type="match status" value="1"/>
</dbReference>
<evidence type="ECO:0000259" key="7">
    <source>
        <dbReference type="PROSITE" id="PS51746"/>
    </source>
</evidence>
<evidence type="ECO:0000256" key="2">
    <source>
        <dbReference type="ARBA" id="ARBA00022801"/>
    </source>
</evidence>
<evidence type="ECO:0000313" key="8">
    <source>
        <dbReference type="EnsemblPlants" id="HORVU.MOREX.r3.4HG0418360.1"/>
    </source>
</evidence>
<dbReference type="Gramene" id="HORVU.MOREX.r2.4HG0348760.1">
    <property type="protein sequence ID" value="HORVU.MOREX.r2.4HG0348760.1"/>
    <property type="gene ID" value="HORVU.MOREX.r2.4HG0348760"/>
</dbReference>
<dbReference type="SMART" id="SM00332">
    <property type="entry name" value="PP2Cc"/>
    <property type="match status" value="1"/>
</dbReference>